<sequence>MNNNSLINQNLKTILEENLKLADQINPQEIDALVNKIKLANRIFFMAAGRSGLALKMAAMRFMHLGYNVYVAGETTTPAILENDLLILASGSGTTSTVISAAEKAKKQNVAVVAITADSKSKLAEIADSILLINAATKTDFGVSVSQQYAGSLFEQFTLLILESIFMSLWQESGLTKEDLWPKHANLE</sequence>
<dbReference type="PROSITE" id="PS51464">
    <property type="entry name" value="SIS"/>
    <property type="match status" value="1"/>
</dbReference>
<dbReference type="GO" id="GO:0016853">
    <property type="term" value="F:isomerase activity"/>
    <property type="evidence" value="ECO:0007669"/>
    <property type="project" value="UniProtKB-KW"/>
</dbReference>
<dbReference type="InterPro" id="IPR046348">
    <property type="entry name" value="SIS_dom_sf"/>
</dbReference>
<dbReference type="CDD" id="cd05005">
    <property type="entry name" value="SIS_PHI"/>
    <property type="match status" value="1"/>
</dbReference>
<evidence type="ECO:0000313" key="3">
    <source>
        <dbReference type="EMBL" id="AWK05770.1"/>
    </source>
</evidence>
<feature type="domain" description="SIS" evidence="2">
    <location>
        <begin position="33"/>
        <end position="175"/>
    </location>
</feature>
<dbReference type="RefSeq" id="WP_109193205.1">
    <property type="nucleotide sequence ID" value="NZ_CP029255.1"/>
</dbReference>
<reference evidence="3 4" key="1">
    <citation type="submission" date="2018-05" db="EMBL/GenBank/DDBJ databases">
        <title>Genome sequencing of Flavobacterium sp. HYN0056.</title>
        <authorList>
            <person name="Yi H."/>
            <person name="Baek C."/>
        </authorList>
    </citation>
    <scope>NUCLEOTIDE SEQUENCE [LARGE SCALE GENOMIC DNA]</scope>
    <source>
        <strain evidence="3 4">HYN0056</strain>
    </source>
</reference>
<protein>
    <submittedName>
        <fullName evidence="3">6-phospho-3-hexuloisomerase</fullName>
    </submittedName>
</protein>
<keyword evidence="3" id="KW-0413">Isomerase</keyword>
<dbReference type="SUPFAM" id="SSF53697">
    <property type="entry name" value="SIS domain"/>
    <property type="match status" value="1"/>
</dbReference>
<dbReference type="GO" id="GO:0097367">
    <property type="term" value="F:carbohydrate derivative binding"/>
    <property type="evidence" value="ECO:0007669"/>
    <property type="project" value="InterPro"/>
</dbReference>
<keyword evidence="4" id="KW-1185">Reference proteome</keyword>
<evidence type="ECO:0000259" key="2">
    <source>
        <dbReference type="PROSITE" id="PS51464"/>
    </source>
</evidence>
<dbReference type="AlphaFoldDB" id="A0A2S1YNS5"/>
<name>A0A2S1YNS5_9FLAO</name>
<dbReference type="PANTHER" id="PTHR43443">
    <property type="entry name" value="3-HEXULOSE-6-PHOSPHATE ISOMERASE"/>
    <property type="match status" value="1"/>
</dbReference>
<dbReference type="EMBL" id="CP029255">
    <property type="protein sequence ID" value="AWK05770.1"/>
    <property type="molecule type" value="Genomic_DNA"/>
</dbReference>
<dbReference type="InterPro" id="IPR001347">
    <property type="entry name" value="SIS_dom"/>
</dbReference>
<dbReference type="InterPro" id="IPR017552">
    <property type="entry name" value="PHI/rmpB"/>
</dbReference>
<dbReference type="KEGG" id="fcr:HYN56_16625"/>
<dbReference type="Pfam" id="PF01380">
    <property type="entry name" value="SIS"/>
    <property type="match status" value="1"/>
</dbReference>
<dbReference type="PANTHER" id="PTHR43443:SF1">
    <property type="entry name" value="3-HEXULOSE-6-PHOSPHATE ISOMERASE"/>
    <property type="match status" value="1"/>
</dbReference>
<evidence type="ECO:0000313" key="4">
    <source>
        <dbReference type="Proteomes" id="UP000245250"/>
    </source>
</evidence>
<proteinExistence type="inferred from homology"/>
<dbReference type="Gene3D" id="3.40.50.10490">
    <property type="entry name" value="Glucose-6-phosphate isomerase like protein, domain 1"/>
    <property type="match status" value="1"/>
</dbReference>
<organism evidence="3 4">
    <name type="scientific">Flavobacterium crocinum</name>
    <dbReference type="NCBI Taxonomy" id="2183896"/>
    <lineage>
        <taxon>Bacteria</taxon>
        <taxon>Pseudomonadati</taxon>
        <taxon>Bacteroidota</taxon>
        <taxon>Flavobacteriia</taxon>
        <taxon>Flavobacteriales</taxon>
        <taxon>Flavobacteriaceae</taxon>
        <taxon>Flavobacterium</taxon>
    </lineage>
</organism>
<gene>
    <name evidence="3" type="primary">hxlB</name>
    <name evidence="3" type="ORF">HYN56_16625</name>
</gene>
<accession>A0A2S1YNS5</accession>
<dbReference type="NCBIfam" id="TIGR03127">
    <property type="entry name" value="RuMP_HxlB"/>
    <property type="match status" value="1"/>
</dbReference>
<dbReference type="Proteomes" id="UP000245250">
    <property type="component" value="Chromosome"/>
</dbReference>
<dbReference type="GO" id="GO:1901135">
    <property type="term" value="P:carbohydrate derivative metabolic process"/>
    <property type="evidence" value="ECO:0007669"/>
    <property type="project" value="InterPro"/>
</dbReference>
<evidence type="ECO:0000256" key="1">
    <source>
        <dbReference type="ARBA" id="ARBA00009235"/>
    </source>
</evidence>
<comment type="similarity">
    <text evidence="1">Belongs to the SIS family. PHI subfamily.</text>
</comment>
<dbReference type="OrthoDB" id="9797832at2"/>